<sequence>FIAVPPIVRHAPGIELFTKKLLNNVTNLNKIILEIIQERRKYIDSLPKDNIEKFQYFDAFINEVLRLHPIFPLVPRSNSEPVEIGGYLWKGEQTFLVNYQGIHFNEKDWIDAEVFDPDRFLKNNDSIRSKNAEMANNNCAFVPFGGGAKSCPGRIWAVIEIKMFLIALLT</sequence>
<feature type="non-terminal residue" evidence="1">
    <location>
        <position position="170"/>
    </location>
</feature>
<organism evidence="1 2">
    <name type="scientific">Scutellospora calospora</name>
    <dbReference type="NCBI Taxonomy" id="85575"/>
    <lineage>
        <taxon>Eukaryota</taxon>
        <taxon>Fungi</taxon>
        <taxon>Fungi incertae sedis</taxon>
        <taxon>Mucoromycota</taxon>
        <taxon>Glomeromycotina</taxon>
        <taxon>Glomeromycetes</taxon>
        <taxon>Diversisporales</taxon>
        <taxon>Gigasporaceae</taxon>
        <taxon>Scutellospora</taxon>
    </lineage>
</organism>
<dbReference type="Proteomes" id="UP000789860">
    <property type="component" value="Unassembled WGS sequence"/>
</dbReference>
<accession>A0ACA9NCF9</accession>
<dbReference type="EMBL" id="CAJVPM010021995">
    <property type="protein sequence ID" value="CAG8642963.1"/>
    <property type="molecule type" value="Genomic_DNA"/>
</dbReference>
<keyword evidence="2" id="KW-1185">Reference proteome</keyword>
<evidence type="ECO:0000313" key="1">
    <source>
        <dbReference type="EMBL" id="CAG8642963.1"/>
    </source>
</evidence>
<gene>
    <name evidence="1" type="ORF">SCALOS_LOCUS8393</name>
</gene>
<proteinExistence type="predicted"/>
<comment type="caution">
    <text evidence="1">The sequence shown here is derived from an EMBL/GenBank/DDBJ whole genome shotgun (WGS) entry which is preliminary data.</text>
</comment>
<reference evidence="1" key="1">
    <citation type="submission" date="2021-06" db="EMBL/GenBank/DDBJ databases">
        <authorList>
            <person name="Kallberg Y."/>
            <person name="Tangrot J."/>
            <person name="Rosling A."/>
        </authorList>
    </citation>
    <scope>NUCLEOTIDE SEQUENCE</scope>
    <source>
        <strain evidence="1">AU212A</strain>
    </source>
</reference>
<feature type="non-terminal residue" evidence="1">
    <location>
        <position position="1"/>
    </location>
</feature>
<protein>
    <submittedName>
        <fullName evidence="1">11038_t:CDS:1</fullName>
    </submittedName>
</protein>
<name>A0ACA9NCF9_9GLOM</name>
<evidence type="ECO:0000313" key="2">
    <source>
        <dbReference type="Proteomes" id="UP000789860"/>
    </source>
</evidence>